<dbReference type="AlphaFoldDB" id="A0A267FQ00"/>
<evidence type="ECO:0000313" key="3">
    <source>
        <dbReference type="Proteomes" id="UP000215902"/>
    </source>
</evidence>
<feature type="non-terminal residue" evidence="2">
    <location>
        <position position="1"/>
    </location>
</feature>
<sequence>LNNLLASNIQIKMNSESSSGSGRGRQFGGFGRGRPVTKQSNLSNNSSTNWQSQQRHRRQPAQHTNQQRWDSDSSATATSESAESVESEQKVELGETFQQYRELLTDVYTMAGSSSDASQTSQRLLQLHPALLDSQLEELAKLVVKATEEGHSHLSLLGQVDPSRAGVALLQAYGSPFQHRFDSLLLHRLQALQSRAERSRSQNFVTGFDEKFVAFLGELASLAPLPAFRCKSAVYFLTAIEAFLNVQLASVDRWRRAITPLYECSEMLFNPELRDANPDIDQRLAAIGKLLALAETDRFMAGVGCTFVRPMLAELLEKLRTEGLLARRQ</sequence>
<protein>
    <submittedName>
        <fullName evidence="2">Uncharacterized protein</fullName>
    </submittedName>
</protein>
<feature type="region of interest" description="Disordered" evidence="1">
    <location>
        <begin position="14"/>
        <end position="92"/>
    </location>
</feature>
<organism evidence="2 3">
    <name type="scientific">Macrostomum lignano</name>
    <dbReference type="NCBI Taxonomy" id="282301"/>
    <lineage>
        <taxon>Eukaryota</taxon>
        <taxon>Metazoa</taxon>
        <taxon>Spiralia</taxon>
        <taxon>Lophotrochozoa</taxon>
        <taxon>Platyhelminthes</taxon>
        <taxon>Rhabditophora</taxon>
        <taxon>Macrostomorpha</taxon>
        <taxon>Macrostomida</taxon>
        <taxon>Macrostomidae</taxon>
        <taxon>Macrostomum</taxon>
    </lineage>
</organism>
<proteinExistence type="predicted"/>
<evidence type="ECO:0000313" key="2">
    <source>
        <dbReference type="EMBL" id="PAA75042.1"/>
    </source>
</evidence>
<feature type="compositionally biased region" description="Gly residues" evidence="1">
    <location>
        <begin position="21"/>
        <end position="32"/>
    </location>
</feature>
<gene>
    <name evidence="2" type="ORF">BOX15_Mlig031127g2</name>
</gene>
<dbReference type="Proteomes" id="UP000215902">
    <property type="component" value="Unassembled WGS sequence"/>
</dbReference>
<keyword evidence="3" id="KW-1185">Reference proteome</keyword>
<name>A0A267FQ00_9PLAT</name>
<dbReference type="EMBL" id="NIVC01000906">
    <property type="protein sequence ID" value="PAA75042.1"/>
    <property type="molecule type" value="Genomic_DNA"/>
</dbReference>
<feature type="compositionally biased region" description="Low complexity" evidence="1">
    <location>
        <begin position="39"/>
        <end position="53"/>
    </location>
</feature>
<accession>A0A267FQ00</accession>
<evidence type="ECO:0000256" key="1">
    <source>
        <dbReference type="SAM" id="MobiDB-lite"/>
    </source>
</evidence>
<comment type="caution">
    <text evidence="2">The sequence shown here is derived from an EMBL/GenBank/DDBJ whole genome shotgun (WGS) entry which is preliminary data.</text>
</comment>
<feature type="compositionally biased region" description="Low complexity" evidence="1">
    <location>
        <begin position="72"/>
        <end position="84"/>
    </location>
</feature>
<reference evidence="2 3" key="1">
    <citation type="submission" date="2017-06" db="EMBL/GenBank/DDBJ databases">
        <title>A platform for efficient transgenesis in Macrostomum lignano, a flatworm model organism for stem cell research.</title>
        <authorList>
            <person name="Berezikov E."/>
        </authorList>
    </citation>
    <scope>NUCLEOTIDE SEQUENCE [LARGE SCALE GENOMIC DNA]</scope>
    <source>
        <strain evidence="2">DV1</strain>
        <tissue evidence="2">Whole organism</tissue>
    </source>
</reference>